<sequence length="106" mass="11920">MAEQAQHEEVGAVDYCASENHGCEHECVNADGSYFCRCPKGFALNPDEKTCTKIDHCASPNHGCQHECVNTDDSYSCRCLKGFILNPDKRTCRSKLHWVLEKGLFH</sequence>
<dbReference type="InterPro" id="IPR052080">
    <property type="entry name" value="vWF_C/EGF_Fibrillin"/>
</dbReference>
<evidence type="ECO:0000256" key="3">
    <source>
        <dbReference type="ARBA" id="ARBA00022729"/>
    </source>
</evidence>
<organism evidence="8 9">
    <name type="scientific">Diceros bicornis minor</name>
    <name type="common">South-central black rhinoceros</name>
    <dbReference type="NCBI Taxonomy" id="77932"/>
    <lineage>
        <taxon>Eukaryota</taxon>
        <taxon>Metazoa</taxon>
        <taxon>Chordata</taxon>
        <taxon>Craniata</taxon>
        <taxon>Vertebrata</taxon>
        <taxon>Euteleostomi</taxon>
        <taxon>Mammalia</taxon>
        <taxon>Eutheria</taxon>
        <taxon>Laurasiatheria</taxon>
        <taxon>Perissodactyla</taxon>
        <taxon>Rhinocerotidae</taxon>
        <taxon>Diceros</taxon>
    </lineage>
</organism>
<keyword evidence="6" id="KW-0325">Glycoprotein</keyword>
<dbReference type="GO" id="GO:0005576">
    <property type="term" value="C:extracellular region"/>
    <property type="evidence" value="ECO:0007669"/>
    <property type="project" value="UniProtKB-SubCell"/>
</dbReference>
<keyword evidence="3" id="KW-0732">Signal</keyword>
<keyword evidence="5" id="KW-1015">Disulfide bond</keyword>
<dbReference type="InterPro" id="IPR001881">
    <property type="entry name" value="EGF-like_Ca-bd_dom"/>
</dbReference>
<name>A0A7J7EH95_DICBM</name>
<evidence type="ECO:0000256" key="6">
    <source>
        <dbReference type="ARBA" id="ARBA00023180"/>
    </source>
</evidence>
<comment type="subcellular location">
    <subcellularLocation>
        <location evidence="1">Secreted</location>
    </subcellularLocation>
</comment>
<dbReference type="InterPro" id="IPR000152">
    <property type="entry name" value="EGF-type_Asp/Asn_hydroxyl_site"/>
</dbReference>
<dbReference type="InterPro" id="IPR000742">
    <property type="entry name" value="EGF"/>
</dbReference>
<proteinExistence type="predicted"/>
<evidence type="ECO:0000313" key="8">
    <source>
        <dbReference type="EMBL" id="KAF5915182.1"/>
    </source>
</evidence>
<dbReference type="SMART" id="SM00181">
    <property type="entry name" value="EGF"/>
    <property type="match status" value="2"/>
</dbReference>
<keyword evidence="9" id="KW-1185">Reference proteome</keyword>
<dbReference type="EMBL" id="JACDTQ010002883">
    <property type="protein sequence ID" value="KAF5915182.1"/>
    <property type="molecule type" value="Genomic_DNA"/>
</dbReference>
<dbReference type="PANTHER" id="PTHR47333:SF4">
    <property type="entry name" value="EGF-LIKE DOMAIN-CONTAINING PROTEIN"/>
    <property type="match status" value="1"/>
</dbReference>
<dbReference type="GO" id="GO:0005509">
    <property type="term" value="F:calcium ion binding"/>
    <property type="evidence" value="ECO:0007669"/>
    <property type="project" value="InterPro"/>
</dbReference>
<keyword evidence="2" id="KW-0964">Secreted</keyword>
<evidence type="ECO:0000313" key="9">
    <source>
        <dbReference type="Proteomes" id="UP000551758"/>
    </source>
</evidence>
<accession>A0A7J7EH95</accession>
<evidence type="ECO:0000256" key="5">
    <source>
        <dbReference type="ARBA" id="ARBA00023157"/>
    </source>
</evidence>
<reference evidence="8 9" key="1">
    <citation type="journal article" date="2020" name="Mol. Biol. Evol.">
        <title>Interspecific Gene Flow and the Evolution of Specialization in Black and White Rhinoceros.</title>
        <authorList>
            <person name="Moodley Y."/>
            <person name="Westbury M.V."/>
            <person name="Russo I.M."/>
            <person name="Gopalakrishnan S."/>
            <person name="Rakotoarivelo A."/>
            <person name="Olsen R.A."/>
            <person name="Prost S."/>
            <person name="Tunstall T."/>
            <person name="Ryder O.A."/>
            <person name="Dalen L."/>
            <person name="Bruford M.W."/>
        </authorList>
    </citation>
    <scope>NUCLEOTIDE SEQUENCE [LARGE SCALE GENOMIC DNA]</scope>
    <source>
        <strain evidence="8">SBR-YM</strain>
        <tissue evidence="8">Skin</tissue>
    </source>
</reference>
<protein>
    <recommendedName>
        <fullName evidence="7">EGF-like domain-containing protein</fullName>
    </recommendedName>
</protein>
<dbReference type="PROSITE" id="PS00010">
    <property type="entry name" value="ASX_HYDROXYL"/>
    <property type="match status" value="1"/>
</dbReference>
<dbReference type="SMART" id="SM00179">
    <property type="entry name" value="EGF_CA"/>
    <property type="match status" value="2"/>
</dbReference>
<dbReference type="Pfam" id="PF14670">
    <property type="entry name" value="FXa_inhibition"/>
    <property type="match status" value="2"/>
</dbReference>
<dbReference type="Gene3D" id="2.10.25.10">
    <property type="entry name" value="Laminin"/>
    <property type="match status" value="2"/>
</dbReference>
<evidence type="ECO:0000256" key="2">
    <source>
        <dbReference type="ARBA" id="ARBA00022525"/>
    </source>
</evidence>
<dbReference type="FunFam" id="2.10.25.10:FF:000041">
    <property type="entry name" value="matrilin-2 isoform X1"/>
    <property type="match status" value="2"/>
</dbReference>
<gene>
    <name evidence="8" type="ORF">HPG69_011645</name>
</gene>
<dbReference type="InterPro" id="IPR009030">
    <property type="entry name" value="Growth_fac_rcpt_cys_sf"/>
</dbReference>
<evidence type="ECO:0000256" key="1">
    <source>
        <dbReference type="ARBA" id="ARBA00004613"/>
    </source>
</evidence>
<evidence type="ECO:0000259" key="7">
    <source>
        <dbReference type="PROSITE" id="PS01186"/>
    </source>
</evidence>
<keyword evidence="4" id="KW-0677">Repeat</keyword>
<dbReference type="SUPFAM" id="SSF57184">
    <property type="entry name" value="Growth factor receptor domain"/>
    <property type="match status" value="1"/>
</dbReference>
<evidence type="ECO:0000256" key="4">
    <source>
        <dbReference type="ARBA" id="ARBA00022737"/>
    </source>
</evidence>
<dbReference type="PROSITE" id="PS01186">
    <property type="entry name" value="EGF_2"/>
    <property type="match status" value="2"/>
</dbReference>
<comment type="caution">
    <text evidence="8">The sequence shown here is derived from an EMBL/GenBank/DDBJ whole genome shotgun (WGS) entry which is preliminary data.</text>
</comment>
<feature type="domain" description="EGF-like" evidence="7">
    <location>
        <begin position="36"/>
        <end position="51"/>
    </location>
</feature>
<dbReference type="AlphaFoldDB" id="A0A7J7EH95"/>
<dbReference type="PANTHER" id="PTHR47333">
    <property type="entry name" value="VON WILLEBRAND FACTOR C AND EGF DOMAIN-CONTAINING PROTEIN"/>
    <property type="match status" value="1"/>
</dbReference>
<dbReference type="Proteomes" id="UP000551758">
    <property type="component" value="Unassembled WGS sequence"/>
</dbReference>
<feature type="domain" description="EGF-like" evidence="7">
    <location>
        <begin position="77"/>
        <end position="92"/>
    </location>
</feature>